<dbReference type="CDD" id="cd04692">
    <property type="entry name" value="NUDIX_Hydrolase"/>
    <property type="match status" value="1"/>
</dbReference>
<sequence>MEWFDLMDATGRKTGEKKEREAVHRDGDWHQSVHVWVIRNGEVLLQKRAADKECFPGCWDAACTGHVSAGEDILEGALRELREEIGVQAKPEALRYLFTQQLCVHSGAFCSNEWNDVFLLDPAELPEKLQFQREEISAVKWMDAALLGERILMHDPLYCMSAEEYRQVYRQYSQLPREAL</sequence>
<dbReference type="GO" id="GO:0009240">
    <property type="term" value="P:isopentenyl diphosphate biosynthetic process"/>
    <property type="evidence" value="ECO:0007669"/>
    <property type="project" value="TreeGrafter"/>
</dbReference>
<dbReference type="InterPro" id="IPR015797">
    <property type="entry name" value="NUDIX_hydrolase-like_dom_sf"/>
</dbReference>
<gene>
    <name evidence="3" type="ORF">IAG03_00220</name>
</gene>
<proteinExistence type="predicted"/>
<dbReference type="PROSITE" id="PS00893">
    <property type="entry name" value="NUDIX_BOX"/>
    <property type="match status" value="1"/>
</dbReference>
<comment type="caution">
    <text evidence="3">The sequence shown here is derived from an EMBL/GenBank/DDBJ whole genome shotgun (WGS) entry which is preliminary data.</text>
</comment>
<dbReference type="Pfam" id="PF00293">
    <property type="entry name" value="NUDIX"/>
    <property type="match status" value="1"/>
</dbReference>
<dbReference type="InterPro" id="IPR020084">
    <property type="entry name" value="NUDIX_hydrolase_CS"/>
</dbReference>
<dbReference type="PROSITE" id="PS51462">
    <property type="entry name" value="NUDIX"/>
    <property type="match status" value="1"/>
</dbReference>
<dbReference type="GO" id="GO:0016787">
    <property type="term" value="F:hydrolase activity"/>
    <property type="evidence" value="ECO:0007669"/>
    <property type="project" value="UniProtKB-KW"/>
</dbReference>
<reference evidence="3" key="1">
    <citation type="submission" date="2020-08" db="EMBL/GenBank/DDBJ databases">
        <title>Genome public.</title>
        <authorList>
            <person name="Liu C."/>
            <person name="Sun Q."/>
        </authorList>
    </citation>
    <scope>NUCLEOTIDE SEQUENCE</scope>
    <source>
        <strain evidence="3">NSJ-40</strain>
    </source>
</reference>
<dbReference type="EMBL" id="JACRSN010000001">
    <property type="protein sequence ID" value="MBC8532447.1"/>
    <property type="molecule type" value="Genomic_DNA"/>
</dbReference>
<dbReference type="SUPFAM" id="SSF55811">
    <property type="entry name" value="Nudix"/>
    <property type="match status" value="1"/>
</dbReference>
<evidence type="ECO:0000313" key="4">
    <source>
        <dbReference type="Proteomes" id="UP000651482"/>
    </source>
</evidence>
<dbReference type="RefSeq" id="WP_249317626.1">
    <property type="nucleotide sequence ID" value="NZ_JACRSN010000001.1"/>
</dbReference>
<organism evidence="3 4">
    <name type="scientific">Yeguia hominis</name>
    <dbReference type="NCBI Taxonomy" id="2763662"/>
    <lineage>
        <taxon>Bacteria</taxon>
        <taxon>Bacillati</taxon>
        <taxon>Bacillota</taxon>
        <taxon>Clostridia</taxon>
        <taxon>Eubacteriales</taxon>
        <taxon>Yeguiaceae</taxon>
        <taxon>Yeguia</taxon>
    </lineage>
</organism>
<dbReference type="AlphaFoldDB" id="A0A926D6Q5"/>
<accession>A0A926D6Q5</accession>
<dbReference type="InterPro" id="IPR000086">
    <property type="entry name" value="NUDIX_hydrolase_dom"/>
</dbReference>
<keyword evidence="1" id="KW-0378">Hydrolase</keyword>
<dbReference type="PANTHER" id="PTHR10885">
    <property type="entry name" value="ISOPENTENYL-DIPHOSPHATE DELTA-ISOMERASE"/>
    <property type="match status" value="1"/>
</dbReference>
<dbReference type="Proteomes" id="UP000651482">
    <property type="component" value="Unassembled WGS sequence"/>
</dbReference>
<name>A0A926D6Q5_9FIRM</name>
<keyword evidence="4" id="KW-1185">Reference proteome</keyword>
<dbReference type="GO" id="GO:0004452">
    <property type="term" value="F:isopentenyl-diphosphate delta-isomerase activity"/>
    <property type="evidence" value="ECO:0007669"/>
    <property type="project" value="TreeGrafter"/>
</dbReference>
<dbReference type="PANTHER" id="PTHR10885:SF20">
    <property type="entry name" value="NUDIX HYDROLASE DOMAIN-CONTAINING PROTEIN"/>
    <property type="match status" value="1"/>
</dbReference>
<protein>
    <submittedName>
        <fullName evidence="3">NUDIX domain-containing protein</fullName>
    </submittedName>
</protein>
<evidence type="ECO:0000313" key="3">
    <source>
        <dbReference type="EMBL" id="MBC8532447.1"/>
    </source>
</evidence>
<dbReference type="Gene3D" id="3.90.79.10">
    <property type="entry name" value="Nucleoside Triphosphate Pyrophosphohydrolase"/>
    <property type="match status" value="1"/>
</dbReference>
<feature type="domain" description="Nudix hydrolase" evidence="2">
    <location>
        <begin position="28"/>
        <end position="164"/>
    </location>
</feature>
<dbReference type="GO" id="GO:0005737">
    <property type="term" value="C:cytoplasm"/>
    <property type="evidence" value="ECO:0007669"/>
    <property type="project" value="TreeGrafter"/>
</dbReference>
<evidence type="ECO:0000259" key="2">
    <source>
        <dbReference type="PROSITE" id="PS51462"/>
    </source>
</evidence>
<evidence type="ECO:0000256" key="1">
    <source>
        <dbReference type="ARBA" id="ARBA00022801"/>
    </source>
</evidence>